<feature type="transmembrane region" description="Helical" evidence="1">
    <location>
        <begin position="108"/>
        <end position="125"/>
    </location>
</feature>
<reference evidence="2" key="1">
    <citation type="submission" date="2022-08" db="EMBL/GenBank/DDBJ databases">
        <title>Nisaea acidiphila sp. nov., isolated from a marine algal debris and emended description of the genus Nisaea Urios et al. 2008.</title>
        <authorList>
            <person name="Kwon K."/>
        </authorList>
    </citation>
    <scope>NUCLEOTIDE SEQUENCE</scope>
    <source>
        <strain evidence="2">MEBiC11861</strain>
    </source>
</reference>
<dbReference type="Proteomes" id="UP001060336">
    <property type="component" value="Chromosome"/>
</dbReference>
<keyword evidence="3" id="KW-1185">Reference proteome</keyword>
<organism evidence="2 3">
    <name type="scientific">Nisaea acidiphila</name>
    <dbReference type="NCBI Taxonomy" id="1862145"/>
    <lineage>
        <taxon>Bacteria</taxon>
        <taxon>Pseudomonadati</taxon>
        <taxon>Pseudomonadota</taxon>
        <taxon>Alphaproteobacteria</taxon>
        <taxon>Rhodospirillales</taxon>
        <taxon>Thalassobaculaceae</taxon>
        <taxon>Nisaea</taxon>
    </lineage>
</organism>
<dbReference type="GO" id="GO:0005886">
    <property type="term" value="C:plasma membrane"/>
    <property type="evidence" value="ECO:0007669"/>
    <property type="project" value="TreeGrafter"/>
</dbReference>
<dbReference type="PANTHER" id="PTHR35813">
    <property type="entry name" value="INNER MEMBRANE PROTEIN YBAN"/>
    <property type="match status" value="1"/>
</dbReference>
<sequence length="136" mass="14927">MSTEPKTICGPFRYVLLAVGVICTGVGIAGIILPGLPGTLFLLIALWAFSRSSERFHLWLYNHPRFGQGVREWHEYGVIPPRAKIAAVTMIAISLALLWGFVLEDWRLAAATSTVLTLVAVWIVTRPGTVKLEDPA</sequence>
<dbReference type="PANTHER" id="PTHR35813:SF1">
    <property type="entry name" value="INNER MEMBRANE PROTEIN YBAN"/>
    <property type="match status" value="1"/>
</dbReference>
<keyword evidence="1" id="KW-1133">Transmembrane helix</keyword>
<keyword evidence="1" id="KW-0812">Transmembrane</keyword>
<dbReference type="InterPro" id="IPR007401">
    <property type="entry name" value="DUF454"/>
</dbReference>
<dbReference type="Pfam" id="PF04304">
    <property type="entry name" value="DUF454"/>
    <property type="match status" value="1"/>
</dbReference>
<dbReference type="PIRSF" id="PIRSF016789">
    <property type="entry name" value="DUF454"/>
    <property type="match status" value="1"/>
</dbReference>
<dbReference type="RefSeq" id="WP_257771482.1">
    <property type="nucleotide sequence ID" value="NZ_CP102480.1"/>
</dbReference>
<keyword evidence="1" id="KW-0472">Membrane</keyword>
<accession>A0A9J7AWQ0</accession>
<proteinExistence type="predicted"/>
<evidence type="ECO:0000313" key="2">
    <source>
        <dbReference type="EMBL" id="UUX51791.1"/>
    </source>
</evidence>
<gene>
    <name evidence="2" type="ORF">NUH88_08830</name>
</gene>
<dbReference type="KEGG" id="naci:NUH88_08830"/>
<dbReference type="AlphaFoldDB" id="A0A9J7AWQ0"/>
<name>A0A9J7AWQ0_9PROT</name>
<evidence type="ECO:0000313" key="3">
    <source>
        <dbReference type="Proteomes" id="UP001060336"/>
    </source>
</evidence>
<dbReference type="EMBL" id="CP102480">
    <property type="protein sequence ID" value="UUX51791.1"/>
    <property type="molecule type" value="Genomic_DNA"/>
</dbReference>
<evidence type="ECO:0000256" key="1">
    <source>
        <dbReference type="SAM" id="Phobius"/>
    </source>
</evidence>
<protein>
    <submittedName>
        <fullName evidence="2">YbaN family protein</fullName>
    </submittedName>
</protein>
<feature type="transmembrane region" description="Helical" evidence="1">
    <location>
        <begin position="83"/>
        <end position="102"/>
    </location>
</feature>
<feature type="transmembrane region" description="Helical" evidence="1">
    <location>
        <begin position="12"/>
        <end position="33"/>
    </location>
</feature>